<keyword evidence="5" id="KW-1185">Reference proteome</keyword>
<dbReference type="SMART" id="SM00267">
    <property type="entry name" value="GGDEF"/>
    <property type="match status" value="1"/>
</dbReference>
<organism evidence="4 5">
    <name type="scientific">Halalkalibacter hemicellulosilyticusJCM 9152</name>
    <dbReference type="NCBI Taxonomy" id="1236971"/>
    <lineage>
        <taxon>Bacteria</taxon>
        <taxon>Bacillati</taxon>
        <taxon>Bacillota</taxon>
        <taxon>Bacilli</taxon>
        <taxon>Bacillales</taxon>
        <taxon>Bacillaceae</taxon>
        <taxon>Halalkalibacter</taxon>
    </lineage>
</organism>
<keyword evidence="2" id="KW-0812">Transmembrane</keyword>
<dbReference type="CDD" id="cd01949">
    <property type="entry name" value="GGDEF"/>
    <property type="match status" value="1"/>
</dbReference>
<evidence type="ECO:0000313" key="5">
    <source>
        <dbReference type="Proteomes" id="UP000018895"/>
    </source>
</evidence>
<feature type="domain" description="GGDEF" evidence="3">
    <location>
        <begin position="487"/>
        <end position="585"/>
    </location>
</feature>
<gene>
    <name evidence="4" type="ORF">JCM9152_1097</name>
</gene>
<evidence type="ECO:0000256" key="1">
    <source>
        <dbReference type="SAM" id="Coils"/>
    </source>
</evidence>
<feature type="transmembrane region" description="Helical" evidence="2">
    <location>
        <begin position="181"/>
        <end position="200"/>
    </location>
</feature>
<dbReference type="EMBL" id="BAUU01000006">
    <property type="protein sequence ID" value="GAE29718.1"/>
    <property type="molecule type" value="Genomic_DNA"/>
</dbReference>
<dbReference type="NCBIfam" id="TIGR00254">
    <property type="entry name" value="GGDEF"/>
    <property type="match status" value="1"/>
</dbReference>
<reference evidence="4" key="1">
    <citation type="journal article" date="2014" name="Genome Announc.">
        <title>Draft Genome Sequences of Three Alkaliphilic Bacillus Strains, Bacillus wakoensis JCM 9140T, Bacillus akibai JCM 9157T, and Bacillus hemicellulosilyticus JCM 9152T.</title>
        <authorList>
            <person name="Yuki M."/>
            <person name="Oshima K."/>
            <person name="Suda W."/>
            <person name="Oshida Y."/>
            <person name="Kitamura K."/>
            <person name="Iida T."/>
            <person name="Hattori M."/>
            <person name="Ohkuma M."/>
        </authorList>
    </citation>
    <scope>NUCLEOTIDE SEQUENCE [LARGE SCALE GENOMIC DNA]</scope>
    <source>
        <strain evidence="4">JCM 9152</strain>
    </source>
</reference>
<dbReference type="OrthoDB" id="9759607at2"/>
<evidence type="ECO:0000259" key="3">
    <source>
        <dbReference type="PROSITE" id="PS50887"/>
    </source>
</evidence>
<comment type="caution">
    <text evidence="4">The sequence shown here is derived from an EMBL/GenBank/DDBJ whole genome shotgun (WGS) entry which is preliminary data.</text>
</comment>
<proteinExistence type="predicted"/>
<keyword evidence="2" id="KW-1133">Transmembrane helix</keyword>
<keyword evidence="2" id="KW-0472">Membrane</keyword>
<feature type="transmembrane region" description="Helical" evidence="2">
    <location>
        <begin position="145"/>
        <end position="161"/>
    </location>
</feature>
<dbReference type="InterPro" id="IPR000160">
    <property type="entry name" value="GGDEF_dom"/>
</dbReference>
<dbReference type="InterPro" id="IPR029787">
    <property type="entry name" value="Nucleotide_cyclase"/>
</dbReference>
<dbReference type="Gene3D" id="3.30.70.270">
    <property type="match status" value="1"/>
</dbReference>
<evidence type="ECO:0000256" key="2">
    <source>
        <dbReference type="SAM" id="Phobius"/>
    </source>
</evidence>
<keyword evidence="1" id="KW-0175">Coiled coil</keyword>
<dbReference type="Proteomes" id="UP000018895">
    <property type="component" value="Unassembled WGS sequence"/>
</dbReference>
<feature type="transmembrane region" description="Helical" evidence="2">
    <location>
        <begin position="60"/>
        <end position="90"/>
    </location>
</feature>
<feature type="transmembrane region" description="Helical" evidence="2">
    <location>
        <begin position="6"/>
        <end position="27"/>
    </location>
</feature>
<protein>
    <submittedName>
        <fullName evidence="4">Diguanylate cyclase/phosphodiesterase</fullName>
    </submittedName>
</protein>
<dbReference type="PANTHER" id="PTHR46663:SF2">
    <property type="entry name" value="GGDEF DOMAIN-CONTAINING PROTEIN"/>
    <property type="match status" value="1"/>
</dbReference>
<feature type="coiled-coil region" evidence="1">
    <location>
        <begin position="427"/>
        <end position="454"/>
    </location>
</feature>
<dbReference type="Pfam" id="PF00990">
    <property type="entry name" value="GGDEF"/>
    <property type="match status" value="1"/>
</dbReference>
<sequence>MNIKQFLPHSLGHYVNFSLLFIITFILKLYNLPFMLGVTISLASVGLFLILRLYGVQKAIISAVIIHFLFVLFFQTSVFDIVFILEIICVSVLATFMKRGNLVFWDLLFWVFVGGPLSVLIYHLMYVQHIENVFYFQSMINVTNGLLNALLADILLAYIPFHKWMTSRRDQRRGEMYIHQILFHFSITMIIVPFLLIVGITNLHSHQLEKGQARQIAVNTVNSFELELLNWRQDDLRRLQLHGAVQRGYIEDIIQKYAGDEWYNVVVLDNDSDVIIASGLSSGDIHSAKEYEEMYEKREISPYFYRYIPYESENELMRWGEGYYLYWRDLNVSNLSAVVVFPLSYFQQRMFDTYIDQFQTFIVFVVLAMGIAYLLNRLLIRRLNNLAATTTGLPRKLQQKSVIHWPNTRVYELHSLVRNFKHMSTKLVSMFNEKEDMNEQLKEQASQLRESEKSLHQYAYYDMLTGLPNRLHFQQYLQELIKTYGEDRFAVIFVDLNQFKQINDTLGHVAGDELLKKVAQRLEETVSDNVKVFRLGGDEFTVVVHPVSDEDLRQLAKKLEDLFIDPIDVMDMTLYVSASMGVSMY</sequence>
<evidence type="ECO:0000313" key="4">
    <source>
        <dbReference type="EMBL" id="GAE29718.1"/>
    </source>
</evidence>
<feature type="transmembrane region" description="Helical" evidence="2">
    <location>
        <begin position="102"/>
        <end position="125"/>
    </location>
</feature>
<feature type="transmembrane region" description="Helical" evidence="2">
    <location>
        <begin position="358"/>
        <end position="375"/>
    </location>
</feature>
<dbReference type="PROSITE" id="PS50887">
    <property type="entry name" value="GGDEF"/>
    <property type="match status" value="1"/>
</dbReference>
<dbReference type="AlphaFoldDB" id="W4QDF4"/>
<dbReference type="InterPro" id="IPR052163">
    <property type="entry name" value="DGC-Regulatory_Protein"/>
</dbReference>
<name>W4QDF4_9BACI</name>
<dbReference type="InterPro" id="IPR043128">
    <property type="entry name" value="Rev_trsase/Diguanyl_cyclase"/>
</dbReference>
<accession>W4QDF4</accession>
<dbReference type="STRING" id="1236971.JCM9152_1097"/>
<dbReference type="SUPFAM" id="SSF55073">
    <property type="entry name" value="Nucleotide cyclase"/>
    <property type="match status" value="1"/>
</dbReference>
<dbReference type="RefSeq" id="WP_035341609.1">
    <property type="nucleotide sequence ID" value="NZ_BAUU01000006.1"/>
</dbReference>
<dbReference type="PANTHER" id="PTHR46663">
    <property type="entry name" value="DIGUANYLATE CYCLASE DGCT-RELATED"/>
    <property type="match status" value="1"/>
</dbReference>
<feature type="transmembrane region" description="Helical" evidence="2">
    <location>
        <begin position="34"/>
        <end position="54"/>
    </location>
</feature>